<feature type="repeat" description="ANK" evidence="1">
    <location>
        <begin position="872"/>
        <end position="904"/>
    </location>
</feature>
<dbReference type="InterPro" id="IPR002110">
    <property type="entry name" value="Ankyrin_rpt"/>
</dbReference>
<dbReference type="SMART" id="SM00248">
    <property type="entry name" value="ANK"/>
    <property type="match status" value="18"/>
</dbReference>
<dbReference type="VEuPathDB" id="GiardiaDB:QR46_3862"/>
<evidence type="ECO:0000313" key="2">
    <source>
        <dbReference type="EMBL" id="KWX12168.1"/>
    </source>
</evidence>
<dbReference type="SUPFAM" id="SSF48403">
    <property type="entry name" value="Ankyrin repeat"/>
    <property type="match status" value="3"/>
</dbReference>
<dbReference type="EMBL" id="JXTI01000132">
    <property type="protein sequence ID" value="KWX12168.1"/>
    <property type="molecule type" value="Genomic_DNA"/>
</dbReference>
<reference evidence="2 3" key="1">
    <citation type="journal article" date="2015" name="Mol. Biochem. Parasitol.">
        <title>Identification of polymorphic genes for use in assemblage B genotyping assays through comparative genomics of multiple assemblage B Giardia duodenalis isolates.</title>
        <authorList>
            <person name="Wielinga C."/>
            <person name="Thompson R.C."/>
            <person name="Monis P."/>
            <person name="Ryan U."/>
        </authorList>
    </citation>
    <scope>NUCLEOTIDE SEQUENCE [LARGE SCALE GENOMIC DNA]</scope>
    <source>
        <strain evidence="2 3">BAH15c1</strain>
    </source>
</reference>
<dbReference type="OrthoDB" id="341259at2759"/>
<dbReference type="InterPro" id="IPR036770">
    <property type="entry name" value="Ankyrin_rpt-contain_sf"/>
</dbReference>
<sequence length="972" mass="106469">MHDLSCKTRIQKRNSPMHSQRQWFAAAYAGNKDVLRNLVGEYARTRDPDGVTALMIVSRCGNASCAEILVQHEWGEALSGKTALSMAAERDYVSVCRILTPYESRSIHYTPDTDPLTLSIRNSAYDSFEFLLSTVPTYHTYIGCPILNELIAAKHKQMVKLFLESAQNVHPLEVDIAIKILDESADKDSELRDSLVAYKETLTSSSNSPLLVSSCQECHQKNVKLASMRAVMGLDSDLLDDSGQSLSARLVDAHRQIEWLQTHIREKDEIIQAYESGAIAPNLFAGNRNANFSHLQFTKDGFDSLKTELSSLATTFGHVTKILLTSQESQMTNLFRVLRNFSLDWKKATISSHVQAPLEIIRQVPNETLDESLDANETPLMRAIDSGQLHLVRKHLLRYATMVTSEGETALMRAVVLRNLDAALLLAGREAGIANSYGITALMIVARTGWDCKNLVDALLPKERRTQDITGRSALIHAVEHGNYNIAALLASEEKGLQDNSGNTALFVLSRSRAALDSDELLKKLLPTELKLKNSQGETCLFAAVKHNNLPLANLLLKALKLPQPQSTTISRKGGRTELMIASELNNIDGVYCLKSHQAGLTDERGRTALMLALERGNIDVAAVLVTCEAGVADSKGSTALMRCCAMPRKSASKEHQIEALGKTLAMQKGEIGIVNSDGYCALSIAIETGRTALAHMLYEREKECLTGSGLTPLMVAAAMNKASDISKNAQSYAKKKSRSGKIAIVYALMHGNFKIAETLRPLELSEAYSPDKTGNRRTELMQAAIDGDLLTAFIMIPHQAKLQDQDGRTALMYASERNECAMIALLAPHEKGIEAGSKLYNWTAIFFAAWKGHTEAVQMLLDAEGDHMKADNFTPLMQAASEGHVEIVRILASKQAGVRTNGCGNKLALHYAIWGGNIECIDIMFAAEGGYITKEDNLMACTESDHVKARVAILLCCYAPRHARAGGLAVS</sequence>
<keyword evidence="1" id="KW-0040">ANK repeat</keyword>
<gene>
    <name evidence="2" type="ORF">QR46_3862</name>
</gene>
<proteinExistence type="predicted"/>
<comment type="caution">
    <text evidence="2">The sequence shown here is derived from an EMBL/GenBank/DDBJ whole genome shotgun (WGS) entry which is preliminary data.</text>
</comment>
<evidence type="ECO:0000313" key="3">
    <source>
        <dbReference type="Proteomes" id="UP000070089"/>
    </source>
</evidence>
<dbReference type="AlphaFoldDB" id="A0A132NQ55"/>
<dbReference type="Pfam" id="PF12796">
    <property type="entry name" value="Ank_2"/>
    <property type="match status" value="5"/>
</dbReference>
<dbReference type="Gene3D" id="1.25.40.20">
    <property type="entry name" value="Ankyrin repeat-containing domain"/>
    <property type="match status" value="5"/>
</dbReference>
<name>A0A132NQ55_GIAIN</name>
<dbReference type="PROSITE" id="PS50088">
    <property type="entry name" value="ANK_REPEAT"/>
    <property type="match status" value="1"/>
</dbReference>
<dbReference type="Proteomes" id="UP000070089">
    <property type="component" value="Unassembled WGS sequence"/>
</dbReference>
<organism evidence="2 3">
    <name type="scientific">Giardia duodenalis assemblage B</name>
    <dbReference type="NCBI Taxonomy" id="1394984"/>
    <lineage>
        <taxon>Eukaryota</taxon>
        <taxon>Metamonada</taxon>
        <taxon>Diplomonadida</taxon>
        <taxon>Hexamitidae</taxon>
        <taxon>Giardiinae</taxon>
        <taxon>Giardia</taxon>
    </lineage>
</organism>
<accession>A0A132NQ55</accession>
<dbReference type="PROSITE" id="PS50297">
    <property type="entry name" value="ANK_REP_REGION"/>
    <property type="match status" value="1"/>
</dbReference>
<dbReference type="PANTHER" id="PTHR24120:SF4">
    <property type="entry name" value="GH07239P"/>
    <property type="match status" value="1"/>
</dbReference>
<evidence type="ECO:0000256" key="1">
    <source>
        <dbReference type="PROSITE-ProRule" id="PRU00023"/>
    </source>
</evidence>
<dbReference type="PANTHER" id="PTHR24120">
    <property type="entry name" value="GH07239P"/>
    <property type="match status" value="1"/>
</dbReference>
<protein>
    <submittedName>
        <fullName evidence="2">Ankyrin repeat protein</fullName>
    </submittedName>
</protein>